<reference evidence="1 2" key="1">
    <citation type="journal article" date="2019" name="Int. J. Syst. Evol. Microbiol.">
        <title>The Global Catalogue of Microorganisms (GCM) 10K type strain sequencing project: providing services to taxonomists for standard genome sequencing and annotation.</title>
        <authorList>
            <consortium name="The Broad Institute Genomics Platform"/>
            <consortium name="The Broad Institute Genome Sequencing Center for Infectious Disease"/>
            <person name="Wu L."/>
            <person name="Ma J."/>
        </authorList>
    </citation>
    <scope>NUCLEOTIDE SEQUENCE [LARGE SCALE GENOMIC DNA]</scope>
    <source>
        <strain evidence="1 2">IBRC-M 10256</strain>
    </source>
</reference>
<accession>A0ABD5NJ29</accession>
<keyword evidence="2" id="KW-1185">Reference proteome</keyword>
<proteinExistence type="predicted"/>
<comment type="caution">
    <text evidence="1">The sequence shown here is derived from an EMBL/GenBank/DDBJ whole genome shotgun (WGS) entry which is preliminary data.</text>
</comment>
<evidence type="ECO:0000313" key="1">
    <source>
        <dbReference type="EMBL" id="MFC3956988.1"/>
    </source>
</evidence>
<name>A0ABD5NJ29_9EURY</name>
<dbReference type="GeneID" id="73904849"/>
<dbReference type="Proteomes" id="UP001595846">
    <property type="component" value="Unassembled WGS sequence"/>
</dbReference>
<dbReference type="EMBL" id="JBHSAQ010000001">
    <property type="protein sequence ID" value="MFC3956988.1"/>
    <property type="molecule type" value="Genomic_DNA"/>
</dbReference>
<gene>
    <name evidence="1" type="ORF">ACFOUR_01190</name>
</gene>
<organism evidence="1 2">
    <name type="scientific">Halovivax cerinus</name>
    <dbReference type="NCBI Taxonomy" id="1487865"/>
    <lineage>
        <taxon>Archaea</taxon>
        <taxon>Methanobacteriati</taxon>
        <taxon>Methanobacteriota</taxon>
        <taxon>Stenosarchaea group</taxon>
        <taxon>Halobacteria</taxon>
        <taxon>Halobacteriales</taxon>
        <taxon>Natrialbaceae</taxon>
        <taxon>Halovivax</taxon>
    </lineage>
</organism>
<protein>
    <submittedName>
        <fullName evidence="1">Uncharacterized protein</fullName>
    </submittedName>
</protein>
<dbReference type="RefSeq" id="WP_256532079.1">
    <property type="nucleotide sequence ID" value="NZ_CP101824.1"/>
</dbReference>
<evidence type="ECO:0000313" key="2">
    <source>
        <dbReference type="Proteomes" id="UP001595846"/>
    </source>
</evidence>
<dbReference type="AlphaFoldDB" id="A0ABD5NJ29"/>
<sequence>MSATAGMSGFATATSTPDFTAEEAKQATRKYEDVEVLRDTIAAETELLRTVAAEGYIESATVDALGIESLGEPETDGGATVTVDPHSIEDGVTADLLVSWEVPEGTFIISVKPELDSAFAVIDTHGSEEIVDLYKKNTCPGRECDDNEECEYQCIMCTKGTCPGCGGDDRKKLTWHCECVEDCGWW</sequence>